<evidence type="ECO:0000256" key="3">
    <source>
        <dbReference type="PROSITE-ProRule" id="PRU10141"/>
    </source>
</evidence>
<reference evidence="7 8" key="1">
    <citation type="journal article" date="2018" name="Mol. Biol. Evol.">
        <title>Broad Genomic Sampling Reveals a Smut Pathogenic Ancestry of the Fungal Clade Ustilaginomycotina.</title>
        <authorList>
            <person name="Kijpornyongpan T."/>
            <person name="Mondo S.J."/>
            <person name="Barry K."/>
            <person name="Sandor L."/>
            <person name="Lee J."/>
            <person name="Lipzen A."/>
            <person name="Pangilinan J."/>
            <person name="LaButti K."/>
            <person name="Hainaut M."/>
            <person name="Henrissat B."/>
            <person name="Grigoriev I.V."/>
            <person name="Spatafora J.W."/>
            <person name="Aime M.C."/>
        </authorList>
    </citation>
    <scope>NUCLEOTIDE SEQUENCE [LARGE SCALE GENOMIC DNA]</scope>
    <source>
        <strain evidence="7 8">MCA 5214</strain>
    </source>
</reference>
<keyword evidence="4" id="KW-0723">Serine/threonine-protein kinase</keyword>
<proteinExistence type="inferred from homology"/>
<dbReference type="PANTHER" id="PTHR24346:SF72">
    <property type="entry name" value="CAMK PROTEIN KINASE"/>
    <property type="match status" value="1"/>
</dbReference>
<dbReference type="GO" id="GO:0045719">
    <property type="term" value="P:negative regulation of glycogen biosynthetic process"/>
    <property type="evidence" value="ECO:0007669"/>
    <property type="project" value="TreeGrafter"/>
</dbReference>
<dbReference type="PANTHER" id="PTHR24346">
    <property type="entry name" value="MAP/MICROTUBULE AFFINITY-REGULATING KINASE"/>
    <property type="match status" value="1"/>
</dbReference>
<keyword evidence="7" id="KW-0808">Transferase</keyword>
<dbReference type="InterPro" id="IPR017441">
    <property type="entry name" value="Protein_kinase_ATP_BS"/>
</dbReference>
<feature type="binding site" evidence="3">
    <location>
        <position position="79"/>
    </location>
    <ligand>
        <name>ATP</name>
        <dbReference type="ChEBI" id="CHEBI:30616"/>
    </ligand>
</feature>
<dbReference type="InterPro" id="IPR000719">
    <property type="entry name" value="Prot_kinase_dom"/>
</dbReference>
<gene>
    <name evidence="7" type="ORF">BDZ90DRAFT_208350</name>
</gene>
<dbReference type="GO" id="GO:0004674">
    <property type="term" value="F:protein serine/threonine kinase activity"/>
    <property type="evidence" value="ECO:0007669"/>
    <property type="project" value="UniProtKB-KW"/>
</dbReference>
<protein>
    <submittedName>
        <fullName evidence="7">Pkinase-domain-containing protein</fullName>
    </submittedName>
</protein>
<feature type="region of interest" description="Disordered" evidence="5">
    <location>
        <begin position="13"/>
        <end position="33"/>
    </location>
</feature>
<evidence type="ECO:0000256" key="1">
    <source>
        <dbReference type="ARBA" id="ARBA00022741"/>
    </source>
</evidence>
<dbReference type="RefSeq" id="XP_025362202.1">
    <property type="nucleotide sequence ID" value="XM_025504004.1"/>
</dbReference>
<keyword evidence="7" id="KW-0418">Kinase</keyword>
<keyword evidence="2 3" id="KW-0067">ATP-binding</keyword>
<organism evidence="7 8">
    <name type="scientific">Jaminaea rosea</name>
    <dbReference type="NCBI Taxonomy" id="1569628"/>
    <lineage>
        <taxon>Eukaryota</taxon>
        <taxon>Fungi</taxon>
        <taxon>Dikarya</taxon>
        <taxon>Basidiomycota</taxon>
        <taxon>Ustilaginomycotina</taxon>
        <taxon>Exobasidiomycetes</taxon>
        <taxon>Microstromatales</taxon>
        <taxon>Microstromatales incertae sedis</taxon>
        <taxon>Jaminaea</taxon>
    </lineage>
</organism>
<feature type="non-terminal residue" evidence="7">
    <location>
        <position position="1"/>
    </location>
</feature>
<dbReference type="InterPro" id="IPR008271">
    <property type="entry name" value="Ser/Thr_kinase_AS"/>
</dbReference>
<dbReference type="AlphaFoldDB" id="A0A316UQM6"/>
<dbReference type="GeneID" id="37025827"/>
<accession>A0A316UQM6</accession>
<dbReference type="FunFam" id="3.30.200.20:FF:000314">
    <property type="entry name" value="Serine/threonine protein kinase"/>
    <property type="match status" value="1"/>
</dbReference>
<feature type="non-terminal residue" evidence="7">
    <location>
        <position position="388"/>
    </location>
</feature>
<dbReference type="SMART" id="SM00220">
    <property type="entry name" value="S_TKc"/>
    <property type="match status" value="1"/>
</dbReference>
<dbReference type="GO" id="GO:0005634">
    <property type="term" value="C:nucleus"/>
    <property type="evidence" value="ECO:0007669"/>
    <property type="project" value="TreeGrafter"/>
</dbReference>
<dbReference type="PROSITE" id="PS00107">
    <property type="entry name" value="PROTEIN_KINASE_ATP"/>
    <property type="match status" value="1"/>
</dbReference>
<dbReference type="Proteomes" id="UP000245884">
    <property type="component" value="Unassembled WGS sequence"/>
</dbReference>
<feature type="region of interest" description="Disordered" evidence="5">
    <location>
        <begin position="162"/>
        <end position="217"/>
    </location>
</feature>
<dbReference type="Gene3D" id="1.10.510.10">
    <property type="entry name" value="Transferase(Phosphotransferase) domain 1"/>
    <property type="match status" value="1"/>
</dbReference>
<sequence>SPLLGVSHLQSTSMAKSLSAPPQPTPSEPKTVSAKHLATRPLHPVFAANYTLGDELGSGGFGFVVSATRNEDSLPVAVKFIWKTKVPSHGWVRDPTLGVIPLEAFVLRVVDHPCVVKFHELFDDEEFFYLVMEMHGTPWKAPEGDAPAAPLAIYAPDSSEPVLSASPSGSDSLSLPPPCSPTPSSSSPSSDGTTTSATTTASTNLKVPPRPAPMSRRTSRDLFECIEQHSRFPESRAAWVFAQIVEAVYYLDKLGIAHRDIKDENCVIDSEWNVKLIDFGSAVISDPRKPAPYFNRFFGTMTFASAEILNGQQYRAPHAEVWSLGVLLSILLSGECPFSDPSAAKRGRISSRVKGSWSPAALDLLGGCVQVDPERRATIEQVREHPWV</sequence>
<dbReference type="OrthoDB" id="10252171at2759"/>
<evidence type="ECO:0000256" key="4">
    <source>
        <dbReference type="RuleBase" id="RU000304"/>
    </source>
</evidence>
<keyword evidence="8" id="KW-1185">Reference proteome</keyword>
<evidence type="ECO:0000256" key="5">
    <source>
        <dbReference type="SAM" id="MobiDB-lite"/>
    </source>
</evidence>
<dbReference type="SUPFAM" id="SSF56112">
    <property type="entry name" value="Protein kinase-like (PK-like)"/>
    <property type="match status" value="2"/>
</dbReference>
<dbReference type="STRING" id="1569628.A0A316UQM6"/>
<feature type="compositionally biased region" description="Low complexity" evidence="5">
    <location>
        <begin position="182"/>
        <end position="203"/>
    </location>
</feature>
<dbReference type="Gene3D" id="3.30.200.20">
    <property type="entry name" value="Phosphorylase Kinase, domain 1"/>
    <property type="match status" value="1"/>
</dbReference>
<dbReference type="GO" id="GO:0005524">
    <property type="term" value="F:ATP binding"/>
    <property type="evidence" value="ECO:0007669"/>
    <property type="project" value="UniProtKB-UniRule"/>
</dbReference>
<feature type="domain" description="Protein kinase" evidence="6">
    <location>
        <begin position="50"/>
        <end position="388"/>
    </location>
</feature>
<name>A0A316UQM6_9BASI</name>
<keyword evidence="1 3" id="KW-0547">Nucleotide-binding</keyword>
<dbReference type="GO" id="GO:0035556">
    <property type="term" value="P:intracellular signal transduction"/>
    <property type="evidence" value="ECO:0007669"/>
    <property type="project" value="TreeGrafter"/>
</dbReference>
<evidence type="ECO:0000256" key="2">
    <source>
        <dbReference type="ARBA" id="ARBA00022840"/>
    </source>
</evidence>
<dbReference type="GO" id="GO:0005829">
    <property type="term" value="C:cytosol"/>
    <property type="evidence" value="ECO:0007669"/>
    <property type="project" value="TreeGrafter"/>
</dbReference>
<dbReference type="InterPro" id="IPR011009">
    <property type="entry name" value="Kinase-like_dom_sf"/>
</dbReference>
<comment type="similarity">
    <text evidence="4">Belongs to the protein kinase superfamily.</text>
</comment>
<dbReference type="PROSITE" id="PS50011">
    <property type="entry name" value="PROTEIN_KINASE_DOM"/>
    <property type="match status" value="1"/>
</dbReference>
<evidence type="ECO:0000313" key="8">
    <source>
        <dbReference type="Proteomes" id="UP000245884"/>
    </source>
</evidence>
<dbReference type="PROSITE" id="PS00108">
    <property type="entry name" value="PROTEIN_KINASE_ST"/>
    <property type="match status" value="1"/>
</dbReference>
<evidence type="ECO:0000259" key="6">
    <source>
        <dbReference type="PROSITE" id="PS50011"/>
    </source>
</evidence>
<dbReference type="EMBL" id="KZ819667">
    <property type="protein sequence ID" value="PWN27590.1"/>
    <property type="molecule type" value="Genomic_DNA"/>
</dbReference>
<evidence type="ECO:0000313" key="7">
    <source>
        <dbReference type="EMBL" id="PWN27590.1"/>
    </source>
</evidence>
<dbReference type="Pfam" id="PF00069">
    <property type="entry name" value="Pkinase"/>
    <property type="match status" value="2"/>
</dbReference>
<feature type="compositionally biased region" description="Low complexity" evidence="5">
    <location>
        <begin position="164"/>
        <end position="174"/>
    </location>
</feature>